<evidence type="ECO:0000259" key="3">
    <source>
        <dbReference type="PROSITE" id="PS50095"/>
    </source>
</evidence>
<sequence length="856" mass="98239">YYNVSLIYDGYRVLVDTQDRKMVIEDAKWKATTVLNKPRIEISGGYFMETGLDHSQTILELSETTRIIIDHGTIIRNATDGYVIMNGQITKIGDDGGDLRITPQSLMNQEAQREIIKMLDNTADFLLLKGKNMSQEEIDKTANQLLSIFGSINKAISHALSNPLESDLALNLAREKANYDDIFNSLPADSSKIRYVEEYTQEEWAAEATRLVQQQIARQMAAEMERVMEILEDTLVDRMRTLPDSVRYEVNGNSMVVTVGRAADVLKEDHYCTDWTVAFPERVEYLNTEEIVNDTLIRVSLICYVINPYAYVDNADVLVSSGALSSSLKTKAGIVIDVNQTTDPISITGRGGGKPDGSVLMLVSDYLSYQILDVHTFHTIQWNSSVVIEIYPTLLLKEVDNNTEIWAFVGFQRLPGPYEKDHDFRFKIDKTRKSSVFISSWDLFNRTGLFYVGMGVRSLTDEVGEEKEEDQSEGEITGIEGNWNFIRSMDYDYRLRAITKGCFFFVMDLERWDSHGIKTGVYVGDSTIQCLTYHMTYYAGGIYTPPVPVDFDYKYVEQIYPKSCLVLLSIFLIICHQSLITWMANRHTYMDQSKSQLHVLVDNHPLDTYKYILAVDTGFQMYATTDSQIHVSLVGDESEAIDRVLIGEEEKGRRLKWGTTERFLLVSKYPLGQLKYLSLWIDSVGLQHRESWFCKRVVVYDLQTEAEFLFEVDNWLGTQNGDGKTERTVGAAKKRPFFLREALWAHRLFENIAYIAMYTGGGTLWRLRVSRPLHSISVYFSMFIVAFINIIVSQKEDFSHLPSFEKNVFDFYFSIRDLLFGLLFSVLLLPLTILHPLAFRYVRSDVEENRLRKLQR</sequence>
<dbReference type="SMART" id="SM00308">
    <property type="entry name" value="LH2"/>
    <property type="match status" value="1"/>
</dbReference>
<dbReference type="InterPro" id="IPR036392">
    <property type="entry name" value="PLAT/LH2_dom_sf"/>
</dbReference>
<evidence type="ECO:0000313" key="4">
    <source>
        <dbReference type="EMBL" id="GMR47700.1"/>
    </source>
</evidence>
<evidence type="ECO:0000256" key="2">
    <source>
        <dbReference type="SAM" id="Phobius"/>
    </source>
</evidence>
<feature type="transmembrane region" description="Helical" evidence="2">
    <location>
        <begin position="776"/>
        <end position="793"/>
    </location>
</feature>
<dbReference type="InterPro" id="IPR001024">
    <property type="entry name" value="PLAT/LH2_dom"/>
</dbReference>
<dbReference type="PROSITE" id="PS50095">
    <property type="entry name" value="PLAT"/>
    <property type="match status" value="1"/>
</dbReference>
<protein>
    <recommendedName>
        <fullName evidence="3">PLAT domain-containing protein</fullName>
    </recommendedName>
</protein>
<keyword evidence="2" id="KW-1133">Transmembrane helix</keyword>
<comment type="caution">
    <text evidence="1">Lacks conserved residue(s) required for the propagation of feature annotation.</text>
</comment>
<dbReference type="Proteomes" id="UP001328107">
    <property type="component" value="Unassembled WGS sequence"/>
</dbReference>
<dbReference type="GO" id="GO:0016020">
    <property type="term" value="C:membrane"/>
    <property type="evidence" value="ECO:0007669"/>
    <property type="project" value="TreeGrafter"/>
</dbReference>
<dbReference type="EMBL" id="BTRK01000004">
    <property type="protein sequence ID" value="GMR47700.1"/>
    <property type="molecule type" value="Genomic_DNA"/>
</dbReference>
<feature type="non-terminal residue" evidence="4">
    <location>
        <position position="1"/>
    </location>
</feature>
<reference evidence="5" key="1">
    <citation type="submission" date="2022-10" db="EMBL/GenBank/DDBJ databases">
        <title>Genome assembly of Pristionchus species.</title>
        <authorList>
            <person name="Yoshida K."/>
            <person name="Sommer R.J."/>
        </authorList>
    </citation>
    <scope>NUCLEOTIDE SEQUENCE [LARGE SCALE GENOMIC DNA]</scope>
    <source>
        <strain evidence="5">RS5460</strain>
    </source>
</reference>
<dbReference type="PANTHER" id="PTHR10877:SF194">
    <property type="entry name" value="LOCATION OF VULVA DEFECTIVE 1"/>
    <property type="match status" value="1"/>
</dbReference>
<evidence type="ECO:0000313" key="5">
    <source>
        <dbReference type="Proteomes" id="UP001328107"/>
    </source>
</evidence>
<feature type="transmembrane region" description="Helical" evidence="2">
    <location>
        <begin position="813"/>
        <end position="834"/>
    </location>
</feature>
<accession>A0AAN5I123</accession>
<feature type="non-terminal residue" evidence="4">
    <location>
        <position position="856"/>
    </location>
</feature>
<dbReference type="PANTHER" id="PTHR10877">
    <property type="entry name" value="POLYCYSTIN FAMILY MEMBER"/>
    <property type="match status" value="1"/>
</dbReference>
<organism evidence="4 5">
    <name type="scientific">Pristionchus mayeri</name>
    <dbReference type="NCBI Taxonomy" id="1317129"/>
    <lineage>
        <taxon>Eukaryota</taxon>
        <taxon>Metazoa</taxon>
        <taxon>Ecdysozoa</taxon>
        <taxon>Nematoda</taxon>
        <taxon>Chromadorea</taxon>
        <taxon>Rhabditida</taxon>
        <taxon>Rhabditina</taxon>
        <taxon>Diplogasteromorpha</taxon>
        <taxon>Diplogasteroidea</taxon>
        <taxon>Neodiplogasteridae</taxon>
        <taxon>Pristionchus</taxon>
    </lineage>
</organism>
<keyword evidence="5" id="KW-1185">Reference proteome</keyword>
<evidence type="ECO:0000256" key="1">
    <source>
        <dbReference type="PROSITE-ProRule" id="PRU00152"/>
    </source>
</evidence>
<dbReference type="AlphaFoldDB" id="A0AAN5I123"/>
<keyword evidence="2" id="KW-0812">Transmembrane</keyword>
<comment type="caution">
    <text evidence="4">The sequence shown here is derived from an EMBL/GenBank/DDBJ whole genome shotgun (WGS) entry which is preliminary data.</text>
</comment>
<name>A0AAN5I123_9BILA</name>
<dbReference type="FunFam" id="2.60.60.20:FF:000027">
    <property type="entry name" value="Protein CBR-LOV-1"/>
    <property type="match status" value="1"/>
</dbReference>
<dbReference type="InterPro" id="IPR051223">
    <property type="entry name" value="Polycystin"/>
</dbReference>
<dbReference type="Pfam" id="PF01477">
    <property type="entry name" value="PLAT"/>
    <property type="match status" value="1"/>
</dbReference>
<dbReference type="GO" id="GO:0050982">
    <property type="term" value="P:detection of mechanical stimulus"/>
    <property type="evidence" value="ECO:0007669"/>
    <property type="project" value="TreeGrafter"/>
</dbReference>
<dbReference type="GO" id="GO:0005262">
    <property type="term" value="F:calcium channel activity"/>
    <property type="evidence" value="ECO:0007669"/>
    <property type="project" value="TreeGrafter"/>
</dbReference>
<proteinExistence type="predicted"/>
<dbReference type="Gene3D" id="2.60.60.20">
    <property type="entry name" value="PLAT/LH2 domain"/>
    <property type="match status" value="1"/>
</dbReference>
<gene>
    <name evidence="4" type="ORF">PMAYCL1PPCAC_17895</name>
</gene>
<dbReference type="SUPFAM" id="SSF49723">
    <property type="entry name" value="Lipase/lipooxygenase domain (PLAT/LH2 domain)"/>
    <property type="match status" value="1"/>
</dbReference>
<keyword evidence="2" id="KW-0472">Membrane</keyword>
<feature type="domain" description="PLAT" evidence="3">
    <location>
        <begin position="609"/>
        <end position="730"/>
    </location>
</feature>